<dbReference type="Pfam" id="PF12833">
    <property type="entry name" value="HTH_18"/>
    <property type="match status" value="1"/>
</dbReference>
<protein>
    <submittedName>
        <fullName evidence="5">Transcriptional regulator, AraC family</fullName>
    </submittedName>
</protein>
<dbReference type="PANTHER" id="PTHR43280">
    <property type="entry name" value="ARAC-FAMILY TRANSCRIPTIONAL REGULATOR"/>
    <property type="match status" value="1"/>
</dbReference>
<dbReference type="PROSITE" id="PS01124">
    <property type="entry name" value="HTH_ARAC_FAMILY_2"/>
    <property type="match status" value="1"/>
</dbReference>
<dbReference type="SMART" id="SM00342">
    <property type="entry name" value="HTH_ARAC"/>
    <property type="match status" value="1"/>
</dbReference>
<dbReference type="InterPro" id="IPR009057">
    <property type="entry name" value="Homeodomain-like_sf"/>
</dbReference>
<dbReference type="Proteomes" id="UP000002011">
    <property type="component" value="Chromosome"/>
</dbReference>
<evidence type="ECO:0000313" key="5">
    <source>
        <dbReference type="EMBL" id="ACT92979.1"/>
    </source>
</evidence>
<keyword evidence="6" id="KW-1185">Reference proteome</keyword>
<organism evidence="5 6">
    <name type="scientific">Dyadobacter fermentans (strain ATCC 700827 / DSM 18053 / CIP 107007 / KCTC 52180 / NS114)</name>
    <dbReference type="NCBI Taxonomy" id="471854"/>
    <lineage>
        <taxon>Bacteria</taxon>
        <taxon>Pseudomonadati</taxon>
        <taxon>Bacteroidota</taxon>
        <taxon>Cytophagia</taxon>
        <taxon>Cytophagales</taxon>
        <taxon>Spirosomataceae</taxon>
        <taxon>Dyadobacter</taxon>
    </lineage>
</organism>
<evidence type="ECO:0000256" key="3">
    <source>
        <dbReference type="ARBA" id="ARBA00023163"/>
    </source>
</evidence>
<dbReference type="EMBL" id="CP001619">
    <property type="protein sequence ID" value="ACT92979.1"/>
    <property type="molecule type" value="Genomic_DNA"/>
</dbReference>
<sequence>MNTTTLPGRKEPFRAACLHEALRSTAASGRYYQSELFEMIWIKKGKGFLTVDLDNRPIIDNTLYCLFPGQIHRLSPEQDLEGYQIAFSEDFLCGGHASSALPPFLNHSRRGKLMQAMPLNAEAQTDIEYIVRTILWEYGNRQRFRADMLNGLVKMLLAYFSRRSGTDEHRPPGNDQLVFGRFMNKVDEHFRKQKQVSAYADDLAVSSNYLSEVTKRVSGYSASYHIHQRVLLEAKRKAVSSGLSMKEIALHLGFDDPSSFSKFFKTQTGMNFSDFRNNWLKRA</sequence>
<gene>
    <name evidence="5" type="ordered locus">Dfer_1738</name>
</gene>
<dbReference type="AlphaFoldDB" id="C6VTN6"/>
<accession>C6VTN6</accession>
<evidence type="ECO:0000259" key="4">
    <source>
        <dbReference type="PROSITE" id="PS01124"/>
    </source>
</evidence>
<dbReference type="Gene3D" id="1.10.10.60">
    <property type="entry name" value="Homeodomain-like"/>
    <property type="match status" value="1"/>
</dbReference>
<evidence type="ECO:0000256" key="1">
    <source>
        <dbReference type="ARBA" id="ARBA00023015"/>
    </source>
</evidence>
<feature type="domain" description="HTH araC/xylS-type" evidence="4">
    <location>
        <begin position="180"/>
        <end position="278"/>
    </location>
</feature>
<reference evidence="5 6" key="1">
    <citation type="journal article" date="2009" name="Stand. Genomic Sci.">
        <title>Complete genome sequence of Dyadobacter fermentans type strain (NS114).</title>
        <authorList>
            <person name="Lang E."/>
            <person name="Lapidus A."/>
            <person name="Chertkov O."/>
            <person name="Brettin T."/>
            <person name="Detter J.C."/>
            <person name="Han C."/>
            <person name="Copeland A."/>
            <person name="Glavina Del Rio T."/>
            <person name="Nolan M."/>
            <person name="Chen F."/>
            <person name="Lucas S."/>
            <person name="Tice H."/>
            <person name="Cheng J.F."/>
            <person name="Land M."/>
            <person name="Hauser L."/>
            <person name="Chang Y.J."/>
            <person name="Jeffries C.D."/>
            <person name="Kopitz M."/>
            <person name="Bruce D."/>
            <person name="Goodwin L."/>
            <person name="Pitluck S."/>
            <person name="Ovchinnikova G."/>
            <person name="Pati A."/>
            <person name="Ivanova N."/>
            <person name="Mavrommatis K."/>
            <person name="Chen A."/>
            <person name="Palaniappan K."/>
            <person name="Chain P."/>
            <person name="Bristow J."/>
            <person name="Eisen J.A."/>
            <person name="Markowitz V."/>
            <person name="Hugenholtz P."/>
            <person name="Goker M."/>
            <person name="Rohde M."/>
            <person name="Kyrpides N.C."/>
            <person name="Klenk H.P."/>
        </authorList>
    </citation>
    <scope>NUCLEOTIDE SEQUENCE [LARGE SCALE GENOMIC DNA]</scope>
    <source>
        <strain evidence="6">ATCC 700827 / DSM 18053 / CIP 107007 / KCTC 52180 / NS114</strain>
    </source>
</reference>
<keyword evidence="2" id="KW-0238">DNA-binding</keyword>
<dbReference type="PANTHER" id="PTHR43280:SF32">
    <property type="entry name" value="TRANSCRIPTIONAL REGULATORY PROTEIN"/>
    <property type="match status" value="1"/>
</dbReference>
<name>C6VTN6_DYAFD</name>
<dbReference type="SUPFAM" id="SSF46689">
    <property type="entry name" value="Homeodomain-like"/>
    <property type="match status" value="1"/>
</dbReference>
<dbReference type="OrthoDB" id="9793451at2"/>
<dbReference type="GO" id="GO:0003700">
    <property type="term" value="F:DNA-binding transcription factor activity"/>
    <property type="evidence" value="ECO:0007669"/>
    <property type="project" value="InterPro"/>
</dbReference>
<dbReference type="HOGENOM" id="CLU_000445_88_2_10"/>
<evidence type="ECO:0000313" key="6">
    <source>
        <dbReference type="Proteomes" id="UP000002011"/>
    </source>
</evidence>
<proteinExistence type="predicted"/>
<dbReference type="RefSeq" id="WP_015811233.1">
    <property type="nucleotide sequence ID" value="NC_013037.1"/>
</dbReference>
<dbReference type="KEGG" id="dfe:Dfer_1738"/>
<dbReference type="STRING" id="471854.Dfer_1738"/>
<keyword evidence="3" id="KW-0804">Transcription</keyword>
<evidence type="ECO:0000256" key="2">
    <source>
        <dbReference type="ARBA" id="ARBA00023125"/>
    </source>
</evidence>
<dbReference type="InterPro" id="IPR018060">
    <property type="entry name" value="HTH_AraC"/>
</dbReference>
<dbReference type="eggNOG" id="COG4977">
    <property type="taxonomic scope" value="Bacteria"/>
</dbReference>
<keyword evidence="1" id="KW-0805">Transcription regulation</keyword>
<dbReference type="GO" id="GO:0043565">
    <property type="term" value="F:sequence-specific DNA binding"/>
    <property type="evidence" value="ECO:0007669"/>
    <property type="project" value="InterPro"/>
</dbReference>